<accession>A0A1H9X987</accession>
<sequence length="205" mass="22052">MVVVDHGGVGVSSRGCGVDDLAVEAARERFQARAVADLGKITVPRPRLMTERDAADAVARLSKRALVSVSFGTVVLAMLLGFILARWHVDQPTFQTLWITLAATVGSFYAVEGAVHRVRWRTRAEAAARTGWATGVAQVDQYVVGAVAIDLEDDRNLRLSIPKEIHRRVPAQFRFGEVLVAGNGKAVTVLLTSGPMLIAAKAIPD</sequence>
<organism evidence="2 3">
    <name type="scientific">Actinokineospora terrae</name>
    <dbReference type="NCBI Taxonomy" id="155974"/>
    <lineage>
        <taxon>Bacteria</taxon>
        <taxon>Bacillati</taxon>
        <taxon>Actinomycetota</taxon>
        <taxon>Actinomycetes</taxon>
        <taxon>Pseudonocardiales</taxon>
        <taxon>Pseudonocardiaceae</taxon>
        <taxon>Actinokineospora</taxon>
    </lineage>
</organism>
<evidence type="ECO:0000256" key="1">
    <source>
        <dbReference type="SAM" id="Phobius"/>
    </source>
</evidence>
<name>A0A1H9X987_9PSEU</name>
<feature type="transmembrane region" description="Helical" evidence="1">
    <location>
        <begin position="65"/>
        <end position="85"/>
    </location>
</feature>
<keyword evidence="1" id="KW-0472">Membrane</keyword>
<evidence type="ECO:0000313" key="2">
    <source>
        <dbReference type="EMBL" id="SES42695.1"/>
    </source>
</evidence>
<evidence type="ECO:0000313" key="3">
    <source>
        <dbReference type="Proteomes" id="UP000199051"/>
    </source>
</evidence>
<dbReference type="Proteomes" id="UP000199051">
    <property type="component" value="Unassembled WGS sequence"/>
</dbReference>
<gene>
    <name evidence="2" type="ORF">SAMN04487818_113174</name>
</gene>
<protein>
    <submittedName>
        <fullName evidence="2">Uncharacterized protein</fullName>
    </submittedName>
</protein>
<reference evidence="3" key="1">
    <citation type="submission" date="2016-10" db="EMBL/GenBank/DDBJ databases">
        <authorList>
            <person name="Varghese N."/>
            <person name="Submissions S."/>
        </authorList>
    </citation>
    <scope>NUCLEOTIDE SEQUENCE [LARGE SCALE GENOMIC DNA]</scope>
    <source>
        <strain evidence="3">DSM 44260</strain>
    </source>
</reference>
<keyword evidence="1" id="KW-1133">Transmembrane helix</keyword>
<dbReference type="AlphaFoldDB" id="A0A1H9X987"/>
<proteinExistence type="predicted"/>
<keyword evidence="3" id="KW-1185">Reference proteome</keyword>
<feature type="transmembrane region" description="Helical" evidence="1">
    <location>
        <begin position="97"/>
        <end position="115"/>
    </location>
</feature>
<dbReference type="EMBL" id="FOGI01000013">
    <property type="protein sequence ID" value="SES42695.1"/>
    <property type="molecule type" value="Genomic_DNA"/>
</dbReference>
<keyword evidence="1" id="KW-0812">Transmembrane</keyword>